<evidence type="ECO:0000256" key="4">
    <source>
        <dbReference type="RuleBase" id="RU361188"/>
    </source>
</evidence>
<dbReference type="InterPro" id="IPR001139">
    <property type="entry name" value="Glyco_hydro_30"/>
</dbReference>
<proteinExistence type="inferred from homology"/>
<feature type="domain" description="Glycosyl hydrolase family 30 TIM-barrel" evidence="5">
    <location>
        <begin position="38"/>
        <end position="377"/>
    </location>
</feature>
<keyword evidence="3 4" id="KW-0378">Hydrolase</keyword>
<dbReference type="Gene3D" id="2.60.40.1180">
    <property type="entry name" value="Golgi alpha-mannosidase II"/>
    <property type="match status" value="1"/>
</dbReference>
<evidence type="ECO:0000256" key="1">
    <source>
        <dbReference type="ARBA" id="ARBA00005382"/>
    </source>
</evidence>
<protein>
    <submittedName>
        <fullName evidence="7">Glycoside hydrolase family 30 protein</fullName>
    </submittedName>
</protein>
<evidence type="ECO:0000313" key="7">
    <source>
        <dbReference type="EMBL" id="QNO17561.1"/>
    </source>
</evidence>
<dbReference type="PANTHER" id="PTHR11069">
    <property type="entry name" value="GLUCOSYLCERAMIDASE"/>
    <property type="match status" value="1"/>
</dbReference>
<sequence>MIEHIQSTQGACWQPAEVQPGVHSEDTLSLTGKKAQTVRGFGGCFNELGWHALQKLSPEKRQAYFDELFLPQNTGFQFGRLPIGANDFSMQWYCSSEVPEDYELEHFQIDRDQQMTIPFIREALQRSPEMTLFASPWSPPPWMKTRPVYNYGCMRMEEKVLRTYADYFLRFVEAYREQGISIRQLHVQNEPMADQKFPSCLWSGADMRDFIGGYLGPAVKKSRLPLELWLGTINGPFVDFEGIAGGAPAGEYFDLFENTILSDKQARSYLTGVGFQWGGKHVIEQTRIAYPELRYMQTESEYGDGKNSWTQMEYIFRQMWLYFHHGVESYVYWNLALPSDSVSTWGWQQNSLVTVTEDGTLVWQPEFYLMKHLSHFVKKNAKVLSVSGRWSANTIAFQNPDGSVVLEVGNGMDIERSFSFAQECMEFTAELPPHSIHTFCIS</sequence>
<dbReference type="InterPro" id="IPR033452">
    <property type="entry name" value="GH30_C"/>
</dbReference>
<evidence type="ECO:0000256" key="3">
    <source>
        <dbReference type="ARBA" id="ARBA00022801"/>
    </source>
</evidence>
<organism evidence="7 8">
    <name type="scientific">Caproicibacterium amylolyticum</name>
    <dbReference type="NCBI Taxonomy" id="2766537"/>
    <lineage>
        <taxon>Bacteria</taxon>
        <taxon>Bacillati</taxon>
        <taxon>Bacillota</taxon>
        <taxon>Clostridia</taxon>
        <taxon>Eubacteriales</taxon>
        <taxon>Oscillospiraceae</taxon>
        <taxon>Caproicibacterium</taxon>
    </lineage>
</organism>
<keyword evidence="8" id="KW-1185">Reference proteome</keyword>
<dbReference type="Proteomes" id="UP000516046">
    <property type="component" value="Chromosome"/>
</dbReference>
<dbReference type="Pfam" id="PF17189">
    <property type="entry name" value="Glyco_hydro_30C"/>
    <property type="match status" value="1"/>
</dbReference>
<dbReference type="GO" id="GO:0006680">
    <property type="term" value="P:glucosylceramide catabolic process"/>
    <property type="evidence" value="ECO:0007669"/>
    <property type="project" value="TreeGrafter"/>
</dbReference>
<dbReference type="GO" id="GO:0016020">
    <property type="term" value="C:membrane"/>
    <property type="evidence" value="ECO:0007669"/>
    <property type="project" value="GOC"/>
</dbReference>
<dbReference type="InterPro" id="IPR013780">
    <property type="entry name" value="Glyco_hydro_b"/>
</dbReference>
<dbReference type="RefSeq" id="WP_212506633.1">
    <property type="nucleotide sequence ID" value="NZ_CP060696.1"/>
</dbReference>
<evidence type="ECO:0000256" key="2">
    <source>
        <dbReference type="ARBA" id="ARBA00022729"/>
    </source>
</evidence>
<dbReference type="InterPro" id="IPR033453">
    <property type="entry name" value="Glyco_hydro_30_TIM-barrel"/>
</dbReference>
<keyword evidence="2" id="KW-0732">Signal</keyword>
<keyword evidence="4" id="KW-0326">Glycosidase</keyword>
<comment type="similarity">
    <text evidence="1 4">Belongs to the glycosyl hydrolase 30 family.</text>
</comment>
<dbReference type="GO" id="GO:0004348">
    <property type="term" value="F:glucosylceramidase activity"/>
    <property type="evidence" value="ECO:0007669"/>
    <property type="project" value="InterPro"/>
</dbReference>
<feature type="domain" description="Glycosyl hydrolase family 30 beta sandwich" evidence="6">
    <location>
        <begin position="393"/>
        <end position="439"/>
    </location>
</feature>
<dbReference type="InterPro" id="IPR017853">
    <property type="entry name" value="GH"/>
</dbReference>
<dbReference type="PANTHER" id="PTHR11069:SF23">
    <property type="entry name" value="LYSOSOMAL ACID GLUCOSYLCERAMIDASE"/>
    <property type="match status" value="1"/>
</dbReference>
<evidence type="ECO:0000313" key="8">
    <source>
        <dbReference type="Proteomes" id="UP000516046"/>
    </source>
</evidence>
<accession>A0A7G9WFU9</accession>
<dbReference type="KEGG" id="caml:H6X83_11560"/>
<dbReference type="PRINTS" id="PR00843">
    <property type="entry name" value="GLHYDRLASE30"/>
</dbReference>
<dbReference type="EMBL" id="CP060696">
    <property type="protein sequence ID" value="QNO17561.1"/>
    <property type="molecule type" value="Genomic_DNA"/>
</dbReference>
<dbReference type="SUPFAM" id="SSF51445">
    <property type="entry name" value="(Trans)glycosidases"/>
    <property type="match status" value="1"/>
</dbReference>
<dbReference type="Pfam" id="PF02055">
    <property type="entry name" value="Glyco_hydro_30"/>
    <property type="match status" value="1"/>
</dbReference>
<evidence type="ECO:0000259" key="5">
    <source>
        <dbReference type="Pfam" id="PF02055"/>
    </source>
</evidence>
<gene>
    <name evidence="7" type="ORF">H6X83_11560</name>
</gene>
<name>A0A7G9WFU9_9FIRM</name>
<evidence type="ECO:0000259" key="6">
    <source>
        <dbReference type="Pfam" id="PF17189"/>
    </source>
</evidence>
<dbReference type="Gene3D" id="3.20.20.80">
    <property type="entry name" value="Glycosidases"/>
    <property type="match status" value="1"/>
</dbReference>
<reference evidence="7 8" key="1">
    <citation type="submission" date="2020-08" db="EMBL/GenBank/DDBJ databases">
        <authorList>
            <person name="Ren C."/>
            <person name="Gu Y."/>
            <person name="Xu Y."/>
        </authorList>
    </citation>
    <scope>NUCLEOTIDE SEQUENCE [LARGE SCALE GENOMIC DNA]</scope>
    <source>
        <strain evidence="7 8">LBM18003</strain>
    </source>
</reference>
<dbReference type="AlphaFoldDB" id="A0A7G9WFU9"/>